<proteinExistence type="predicted"/>
<name>A0ABP0IUM6_9DINO</name>
<evidence type="ECO:0000313" key="3">
    <source>
        <dbReference type="EMBL" id="CAK9005862.1"/>
    </source>
</evidence>
<evidence type="ECO:0000313" key="4">
    <source>
        <dbReference type="Proteomes" id="UP001642464"/>
    </source>
</evidence>
<feature type="compositionally biased region" description="Basic residues" evidence="1">
    <location>
        <begin position="237"/>
        <end position="247"/>
    </location>
</feature>
<dbReference type="InterPro" id="IPR036280">
    <property type="entry name" value="Multihaem_cyt_sf"/>
</dbReference>
<dbReference type="SUPFAM" id="SSF48695">
    <property type="entry name" value="Multiheme cytochromes"/>
    <property type="match status" value="1"/>
</dbReference>
<evidence type="ECO:0008006" key="5">
    <source>
        <dbReference type="Google" id="ProtNLM"/>
    </source>
</evidence>
<feature type="compositionally biased region" description="Acidic residues" evidence="1">
    <location>
        <begin position="252"/>
        <end position="267"/>
    </location>
</feature>
<evidence type="ECO:0000313" key="2">
    <source>
        <dbReference type="EMBL" id="CAK9005786.1"/>
    </source>
</evidence>
<feature type="region of interest" description="Disordered" evidence="1">
    <location>
        <begin position="1"/>
        <end position="54"/>
    </location>
</feature>
<feature type="compositionally biased region" description="Basic residues" evidence="1">
    <location>
        <begin position="286"/>
        <end position="301"/>
    </location>
</feature>
<organism evidence="2 4">
    <name type="scientific">Durusdinium trenchii</name>
    <dbReference type="NCBI Taxonomy" id="1381693"/>
    <lineage>
        <taxon>Eukaryota</taxon>
        <taxon>Sar</taxon>
        <taxon>Alveolata</taxon>
        <taxon>Dinophyceae</taxon>
        <taxon>Suessiales</taxon>
        <taxon>Symbiodiniaceae</taxon>
        <taxon>Durusdinium</taxon>
    </lineage>
</organism>
<dbReference type="EMBL" id="CAXAMM010005025">
    <property type="protein sequence ID" value="CAK9005786.1"/>
    <property type="molecule type" value="Genomic_DNA"/>
</dbReference>
<sequence>MAESVDNQLGNEVTQIYDTQPESHEGDKAEEVEEPTPPPQPATPQSATQSVASVHGPKAVEQFGWSDLKKAPQDYCSNCKRPVNAVPTHVVRKKGHAGVHCRTCHNVTSMLYKKIDMKNLEGWKDFSSDQMADFFIKAGQCSDPSGNLQWAKLKGCLVDSMCEHERHIRETSVKGKYLPLSVYAKKGFDTAAIEARAEKKESDLFGYVYKVPILQTGFTHLEEDVRSRVLQAERKIVKGKPSKRAKSKTGDQEQENQENEDPDEIDEHDFKDWESISSSGSEKADKNKKRSGKGKAPKRKENHVSKEAKAEARKENSKVLGLCRKAVRLLEPLVKDGKKASKSEYGSAHLKQEYDAASQILKSSQKLIIEGPQATANGKILEYQYDDSTIKELHKSLKQRVESTKQVEMFLTKMDDSALEKFAKAAQEHLSKNVD</sequence>
<feature type="compositionally biased region" description="Polar residues" evidence="1">
    <location>
        <begin position="1"/>
        <end position="20"/>
    </location>
</feature>
<keyword evidence="4" id="KW-1185">Reference proteome</keyword>
<dbReference type="Proteomes" id="UP001642464">
    <property type="component" value="Unassembled WGS sequence"/>
</dbReference>
<reference evidence="2 4" key="1">
    <citation type="submission" date="2024-02" db="EMBL/GenBank/DDBJ databases">
        <authorList>
            <person name="Chen Y."/>
            <person name="Shah S."/>
            <person name="Dougan E. K."/>
            <person name="Thang M."/>
            <person name="Chan C."/>
        </authorList>
    </citation>
    <scope>NUCLEOTIDE SEQUENCE [LARGE SCALE GENOMIC DNA]</scope>
</reference>
<dbReference type="EMBL" id="CAXAMM010005058">
    <property type="protein sequence ID" value="CAK9005862.1"/>
    <property type="molecule type" value="Genomic_DNA"/>
</dbReference>
<comment type="caution">
    <text evidence="2">The sequence shown here is derived from an EMBL/GenBank/DDBJ whole genome shotgun (WGS) entry which is preliminary data.</text>
</comment>
<gene>
    <name evidence="2" type="ORF">SCF082_LOCUS8744</name>
    <name evidence="3" type="ORF">SCF082_LOCUS8776</name>
</gene>
<protein>
    <recommendedName>
        <fullName evidence="5">PARP-type domain-containing protein</fullName>
    </recommendedName>
</protein>
<feature type="compositionally biased region" description="Basic and acidic residues" evidence="1">
    <location>
        <begin position="302"/>
        <end position="317"/>
    </location>
</feature>
<feature type="region of interest" description="Disordered" evidence="1">
    <location>
        <begin position="236"/>
        <end position="317"/>
    </location>
</feature>
<accession>A0ABP0IUM6</accession>
<evidence type="ECO:0000256" key="1">
    <source>
        <dbReference type="SAM" id="MobiDB-lite"/>
    </source>
</evidence>